<name>A0A7R7DR85_9ACTN</name>
<gene>
    <name evidence="2" type="ORF">Athai_36580</name>
</gene>
<evidence type="ECO:0008006" key="4">
    <source>
        <dbReference type="Google" id="ProtNLM"/>
    </source>
</evidence>
<accession>A0A7R7DR85</accession>
<dbReference type="InterPro" id="IPR035903">
    <property type="entry name" value="HesB-like_dom_sf"/>
</dbReference>
<dbReference type="EMBL" id="AP023355">
    <property type="protein sequence ID" value="BCJ36155.1"/>
    <property type="molecule type" value="Genomic_DNA"/>
</dbReference>
<evidence type="ECO:0000313" key="2">
    <source>
        <dbReference type="EMBL" id="BCJ36155.1"/>
    </source>
</evidence>
<dbReference type="Gene3D" id="2.60.300.12">
    <property type="entry name" value="HesB-like domain"/>
    <property type="match status" value="1"/>
</dbReference>
<proteinExistence type="predicted"/>
<keyword evidence="3" id="KW-1185">Reference proteome</keyword>
<dbReference type="KEGG" id="atl:Athai_36580"/>
<dbReference type="AlphaFoldDB" id="A0A7R7DR85"/>
<feature type="region of interest" description="Disordered" evidence="1">
    <location>
        <begin position="15"/>
        <end position="36"/>
    </location>
</feature>
<evidence type="ECO:0000256" key="1">
    <source>
        <dbReference type="SAM" id="MobiDB-lite"/>
    </source>
</evidence>
<dbReference type="SUPFAM" id="SSF89360">
    <property type="entry name" value="HesB-like domain"/>
    <property type="match status" value="1"/>
</dbReference>
<dbReference type="Proteomes" id="UP000611640">
    <property type="component" value="Chromosome"/>
</dbReference>
<protein>
    <recommendedName>
        <fullName evidence="4">Fe-S cluster assembly protein HesB</fullName>
    </recommendedName>
</protein>
<dbReference type="RefSeq" id="WP_203962564.1">
    <property type="nucleotide sequence ID" value="NZ_AP023355.1"/>
</dbReference>
<organism evidence="2 3">
    <name type="scientific">Actinocatenispora thailandica</name>
    <dbReference type="NCBI Taxonomy" id="227318"/>
    <lineage>
        <taxon>Bacteria</taxon>
        <taxon>Bacillati</taxon>
        <taxon>Actinomycetota</taxon>
        <taxon>Actinomycetes</taxon>
        <taxon>Micromonosporales</taxon>
        <taxon>Micromonosporaceae</taxon>
        <taxon>Actinocatenispora</taxon>
    </lineage>
</organism>
<reference evidence="2 3" key="1">
    <citation type="submission" date="2020-08" db="EMBL/GenBank/DDBJ databases">
        <title>Whole genome shotgun sequence of Actinocatenispora thailandica NBRC 105041.</title>
        <authorList>
            <person name="Komaki H."/>
            <person name="Tamura T."/>
        </authorList>
    </citation>
    <scope>NUCLEOTIDE SEQUENCE [LARGE SCALE GENOMIC DNA]</scope>
    <source>
        <strain evidence="2 3">NBRC 105041</strain>
    </source>
</reference>
<sequence>MLALTENAVTVIRTLTEQSQAPDSSGLRIATEPTGPADADQTLRLLMSEAPQEGDQVLDAGGARLFLDTSAVDFLDDKALDASVDSDGNVNFEVALQPEQ</sequence>
<evidence type="ECO:0000313" key="3">
    <source>
        <dbReference type="Proteomes" id="UP000611640"/>
    </source>
</evidence>